<evidence type="ECO:0000256" key="5">
    <source>
        <dbReference type="SAM" id="MobiDB-lite"/>
    </source>
</evidence>
<dbReference type="SUPFAM" id="SSF46626">
    <property type="entry name" value="Cytochrome c"/>
    <property type="match status" value="1"/>
</dbReference>
<dbReference type="GO" id="GO:0020037">
    <property type="term" value="F:heme binding"/>
    <property type="evidence" value="ECO:0007669"/>
    <property type="project" value="InterPro"/>
</dbReference>
<dbReference type="Proteomes" id="UP000319255">
    <property type="component" value="Unassembled WGS sequence"/>
</dbReference>
<dbReference type="GO" id="GO:0009055">
    <property type="term" value="F:electron transfer activity"/>
    <property type="evidence" value="ECO:0007669"/>
    <property type="project" value="InterPro"/>
</dbReference>
<dbReference type="OrthoDB" id="5770300at2"/>
<keyword evidence="1 4" id="KW-0349">Heme</keyword>
<sequence length="177" mass="19402">MIHAKSASIALSALAALGLAQAASAQEVKLTPEQIESNITADHEVDGKWFTKEDIPTFKVQEDGTVDWYTFSGFRRYNSECFVCHGPDGQGSTYAPALAKSMLRLDYYDVLGIVAGGKQQGNLVMPSFGDNKNVMCYLDDIYVYLKAMGMDAIPRGRPAKRADKPDAYKEQEDACMG</sequence>
<feature type="compositionally biased region" description="Basic and acidic residues" evidence="5">
    <location>
        <begin position="160"/>
        <end position="177"/>
    </location>
</feature>
<dbReference type="InterPro" id="IPR036909">
    <property type="entry name" value="Cyt_c-like_dom_sf"/>
</dbReference>
<keyword evidence="2 4" id="KW-0479">Metal-binding</keyword>
<dbReference type="EMBL" id="VFRP01000004">
    <property type="protein sequence ID" value="TPE52139.1"/>
    <property type="molecule type" value="Genomic_DNA"/>
</dbReference>
<evidence type="ECO:0000313" key="9">
    <source>
        <dbReference type="Proteomes" id="UP000319255"/>
    </source>
</evidence>
<dbReference type="RefSeq" id="WP_140453381.1">
    <property type="nucleotide sequence ID" value="NZ_VFRP01000004.1"/>
</dbReference>
<evidence type="ECO:0000313" key="8">
    <source>
        <dbReference type="EMBL" id="TPE52139.1"/>
    </source>
</evidence>
<dbReference type="InterPro" id="IPR009056">
    <property type="entry name" value="Cyt_c-like_dom"/>
</dbReference>
<dbReference type="Pfam" id="PF13442">
    <property type="entry name" value="Cytochrome_CBB3"/>
    <property type="match status" value="1"/>
</dbReference>
<feature type="signal peptide" evidence="6">
    <location>
        <begin position="1"/>
        <end position="25"/>
    </location>
</feature>
<feature type="chain" id="PRO_5021246959" evidence="6">
    <location>
        <begin position="26"/>
        <end position="177"/>
    </location>
</feature>
<keyword evidence="6" id="KW-0732">Signal</keyword>
<reference evidence="8 9" key="1">
    <citation type="submission" date="2019-06" db="EMBL/GenBank/DDBJ databases">
        <title>A novel bacterium of genus Amaricoccus, isolated from marine sediment.</title>
        <authorList>
            <person name="Huang H."/>
            <person name="Mo K."/>
            <person name="Hu Y."/>
        </authorList>
    </citation>
    <scope>NUCLEOTIDE SEQUENCE [LARGE SCALE GENOMIC DNA]</scope>
    <source>
        <strain evidence="8 9">HB172011</strain>
    </source>
</reference>
<dbReference type="InterPro" id="IPR022411">
    <property type="entry name" value="C-typ_cyt_methanol_metab-rel"/>
</dbReference>
<dbReference type="Gene3D" id="1.10.760.10">
    <property type="entry name" value="Cytochrome c-like domain"/>
    <property type="match status" value="1"/>
</dbReference>
<keyword evidence="9" id="KW-1185">Reference proteome</keyword>
<feature type="region of interest" description="Disordered" evidence="5">
    <location>
        <begin position="156"/>
        <end position="177"/>
    </location>
</feature>
<dbReference type="NCBIfam" id="TIGR03874">
    <property type="entry name" value="4cys_cytochr"/>
    <property type="match status" value="1"/>
</dbReference>
<name>A0A501WRQ2_9RHOB</name>
<evidence type="ECO:0000256" key="6">
    <source>
        <dbReference type="SAM" id="SignalP"/>
    </source>
</evidence>
<dbReference type="PROSITE" id="PS51007">
    <property type="entry name" value="CYTC"/>
    <property type="match status" value="1"/>
</dbReference>
<gene>
    <name evidence="8" type="ORF">FJM51_06855</name>
</gene>
<protein>
    <submittedName>
        <fullName evidence="8">C-type cytochrome, methanol metabolism-related</fullName>
    </submittedName>
</protein>
<feature type="domain" description="Cytochrome c" evidence="7">
    <location>
        <begin position="68"/>
        <end position="142"/>
    </location>
</feature>
<evidence type="ECO:0000256" key="4">
    <source>
        <dbReference type="PROSITE-ProRule" id="PRU00433"/>
    </source>
</evidence>
<evidence type="ECO:0000256" key="3">
    <source>
        <dbReference type="ARBA" id="ARBA00023004"/>
    </source>
</evidence>
<organism evidence="8 9">
    <name type="scientific">Amaricoccus solimangrovi</name>
    <dbReference type="NCBI Taxonomy" id="2589815"/>
    <lineage>
        <taxon>Bacteria</taxon>
        <taxon>Pseudomonadati</taxon>
        <taxon>Pseudomonadota</taxon>
        <taxon>Alphaproteobacteria</taxon>
        <taxon>Rhodobacterales</taxon>
        <taxon>Paracoccaceae</taxon>
        <taxon>Amaricoccus</taxon>
    </lineage>
</organism>
<dbReference type="AlphaFoldDB" id="A0A501WRQ2"/>
<accession>A0A501WRQ2</accession>
<evidence type="ECO:0000256" key="1">
    <source>
        <dbReference type="ARBA" id="ARBA00022617"/>
    </source>
</evidence>
<dbReference type="GO" id="GO:0046872">
    <property type="term" value="F:metal ion binding"/>
    <property type="evidence" value="ECO:0007669"/>
    <property type="project" value="UniProtKB-KW"/>
</dbReference>
<keyword evidence="3 4" id="KW-0408">Iron</keyword>
<comment type="caution">
    <text evidence="8">The sequence shown here is derived from an EMBL/GenBank/DDBJ whole genome shotgun (WGS) entry which is preliminary data.</text>
</comment>
<proteinExistence type="predicted"/>
<evidence type="ECO:0000256" key="2">
    <source>
        <dbReference type="ARBA" id="ARBA00022723"/>
    </source>
</evidence>
<evidence type="ECO:0000259" key="7">
    <source>
        <dbReference type="PROSITE" id="PS51007"/>
    </source>
</evidence>